<dbReference type="Pfam" id="PF01381">
    <property type="entry name" value="HTH_3"/>
    <property type="match status" value="1"/>
</dbReference>
<dbReference type="Proteomes" id="UP000004416">
    <property type="component" value="Unassembled WGS sequence"/>
</dbReference>
<comment type="function">
    <text evidence="1">Site-specific tyrosine recombinase, which acts by catalyzing the cutting and rejoining of the recombining DNA molecules.</text>
</comment>
<dbReference type="PANTHER" id="PTHR30349">
    <property type="entry name" value="PHAGE INTEGRASE-RELATED"/>
    <property type="match status" value="1"/>
</dbReference>
<dbReference type="Gene3D" id="1.10.260.40">
    <property type="entry name" value="lambda repressor-like DNA-binding domains"/>
    <property type="match status" value="1"/>
</dbReference>
<feature type="domain" description="HTH cro/C1-type" evidence="7">
    <location>
        <begin position="154"/>
        <end position="208"/>
    </location>
</feature>
<keyword evidence="4 9" id="KW-0238">DNA-binding</keyword>
<evidence type="ECO:0000313" key="9">
    <source>
        <dbReference type="EMBL" id="EHL08798.1"/>
    </source>
</evidence>
<dbReference type="InterPro" id="IPR001387">
    <property type="entry name" value="Cro/C1-type_HTH"/>
</dbReference>
<evidence type="ECO:0000256" key="4">
    <source>
        <dbReference type="ARBA" id="ARBA00023125"/>
    </source>
</evidence>
<gene>
    <name evidence="9" type="ORF">HMPREF0322_00440</name>
</gene>
<comment type="similarity">
    <text evidence="2">Belongs to the 'phage' integrase family.</text>
</comment>
<dbReference type="InterPro" id="IPR050090">
    <property type="entry name" value="Tyrosine_recombinase_XerCD"/>
</dbReference>
<dbReference type="AlphaFoldDB" id="G9XHL5"/>
<evidence type="ECO:0000259" key="7">
    <source>
        <dbReference type="PROSITE" id="PS50943"/>
    </source>
</evidence>
<dbReference type="Gene3D" id="1.10.443.10">
    <property type="entry name" value="Intergrase catalytic core"/>
    <property type="match status" value="1"/>
</dbReference>
<dbReference type="InterPro" id="IPR011010">
    <property type="entry name" value="DNA_brk_join_enz"/>
</dbReference>
<feature type="domain" description="Tyr recombinase" evidence="8">
    <location>
        <begin position="255"/>
        <end position="460"/>
    </location>
</feature>
<dbReference type="Pfam" id="PF00589">
    <property type="entry name" value="Phage_integrase"/>
    <property type="match status" value="1"/>
</dbReference>
<feature type="compositionally biased region" description="Basic residues" evidence="6">
    <location>
        <begin position="8"/>
        <end position="18"/>
    </location>
</feature>
<evidence type="ECO:0000256" key="5">
    <source>
        <dbReference type="ARBA" id="ARBA00023172"/>
    </source>
</evidence>
<evidence type="ECO:0000313" key="10">
    <source>
        <dbReference type="Proteomes" id="UP000004416"/>
    </source>
</evidence>
<dbReference type="SUPFAM" id="SSF56349">
    <property type="entry name" value="DNA breaking-rejoining enzymes"/>
    <property type="match status" value="1"/>
</dbReference>
<dbReference type="InterPro" id="IPR010982">
    <property type="entry name" value="Lambda_DNA-bd_dom_sf"/>
</dbReference>
<dbReference type="InterPro" id="IPR013762">
    <property type="entry name" value="Integrase-like_cat_sf"/>
</dbReference>
<dbReference type="GO" id="GO:0003677">
    <property type="term" value="F:DNA binding"/>
    <property type="evidence" value="ECO:0007669"/>
    <property type="project" value="UniProtKB-KW"/>
</dbReference>
<dbReference type="GO" id="GO:0015074">
    <property type="term" value="P:DNA integration"/>
    <property type="evidence" value="ECO:0007669"/>
    <property type="project" value="UniProtKB-KW"/>
</dbReference>
<dbReference type="Pfam" id="PF14659">
    <property type="entry name" value="Phage_int_SAM_3"/>
    <property type="match status" value="1"/>
</dbReference>
<dbReference type="SUPFAM" id="SSF47413">
    <property type="entry name" value="lambda repressor-like DNA-binding domains"/>
    <property type="match status" value="1"/>
</dbReference>
<dbReference type="PROSITE" id="PS50943">
    <property type="entry name" value="HTH_CROC1"/>
    <property type="match status" value="1"/>
</dbReference>
<dbReference type="SMART" id="SM00530">
    <property type="entry name" value="HTH_XRE"/>
    <property type="match status" value="1"/>
</dbReference>
<dbReference type="InterPro" id="IPR002104">
    <property type="entry name" value="Integrase_catalytic"/>
</dbReference>
<keyword evidence="3" id="KW-0229">DNA integration</keyword>
<keyword evidence="5" id="KW-0233">DNA recombination</keyword>
<dbReference type="PROSITE" id="PS51898">
    <property type="entry name" value="TYR_RECOMBINASE"/>
    <property type="match status" value="1"/>
</dbReference>
<dbReference type="InterPro" id="IPR010998">
    <property type="entry name" value="Integrase_recombinase_N"/>
</dbReference>
<dbReference type="EMBL" id="AFZX01000011">
    <property type="protein sequence ID" value="EHL08798.1"/>
    <property type="molecule type" value="Genomic_DNA"/>
</dbReference>
<comment type="caution">
    <text evidence="9">The sequence shown here is derived from an EMBL/GenBank/DDBJ whole genome shotgun (WGS) entry which is preliminary data.</text>
</comment>
<evidence type="ECO:0000256" key="6">
    <source>
        <dbReference type="SAM" id="MobiDB-lite"/>
    </source>
</evidence>
<feature type="region of interest" description="Disordered" evidence="6">
    <location>
        <begin position="1"/>
        <end position="25"/>
    </location>
</feature>
<protein>
    <submittedName>
        <fullName evidence="9">DNA-binding helix-turn-helix protein</fullName>
    </submittedName>
</protein>
<name>G9XHL5_DESHA</name>
<evidence type="ECO:0000259" key="8">
    <source>
        <dbReference type="PROSITE" id="PS51898"/>
    </source>
</evidence>
<organism evidence="9 10">
    <name type="scientific">Desulfitobacterium hafniense DP7</name>
    <dbReference type="NCBI Taxonomy" id="537010"/>
    <lineage>
        <taxon>Bacteria</taxon>
        <taxon>Bacillati</taxon>
        <taxon>Bacillota</taxon>
        <taxon>Clostridia</taxon>
        <taxon>Eubacteriales</taxon>
        <taxon>Desulfitobacteriaceae</taxon>
        <taxon>Desulfitobacterium</taxon>
    </lineage>
</organism>
<evidence type="ECO:0000256" key="3">
    <source>
        <dbReference type="ARBA" id="ARBA00022908"/>
    </source>
</evidence>
<dbReference type="Gene3D" id="1.10.150.130">
    <property type="match status" value="1"/>
</dbReference>
<feature type="region of interest" description="Disordered" evidence="6">
    <location>
        <begin position="461"/>
        <end position="482"/>
    </location>
</feature>
<dbReference type="PANTHER" id="PTHR30349:SF64">
    <property type="entry name" value="PROPHAGE INTEGRASE INTD-RELATED"/>
    <property type="match status" value="1"/>
</dbReference>
<dbReference type="InterPro" id="IPR004107">
    <property type="entry name" value="Integrase_SAM-like_N"/>
</dbReference>
<dbReference type="GO" id="GO:0006310">
    <property type="term" value="P:DNA recombination"/>
    <property type="evidence" value="ECO:0007669"/>
    <property type="project" value="UniProtKB-KW"/>
</dbReference>
<dbReference type="HOGENOM" id="CLU_027562_17_1_9"/>
<sequence length="531" mass="60849">MDTNKPEKKPKKKAKKKRGNGEGTIYQLENGTWKGQVTLGRDPATGKLIRPPFRGATRKEVADQIAEALDRYNKNTHVRPSKLTLAEWTPIWRSNSRIKENTWRGYEYILRLYIFPALGHYTLTELEKDPSKVQALMSAMEKEPRKDGKIAKAMIKLRKERGLEQLEVADELNIDLQTYDDWEKNVSRPDLKMIKKIIAFYEISEEDFPAFLSPATIIKAQRILHSILESARKLKKIYSNPSDAANLNLPSIDAEETQTLTDEQLYTFLEVVMNYRYFAAFYLLIGSGLRPGEAVALKWPQLNLKERLVEVKDNRVRVLNEDPDAKTKTKVINQSPKTKKSKRTSVLAGRVVAALRLHRMVQSREKRLAGENYTDRGYVFANALGGPVEYRNLYRSFQSCLDSCGIPRVKLYALRHTFATILLEEGEDLRVIQELLGHTDIRTTKIYTRVRRKLKEKAASKIDNHLRTKSKKSLQQNEKKSGCNAVATEASFQAPTEKKKSRNFLQDKVSCGADGRNRTDDLLITSELLYL</sequence>
<accession>G9XHL5</accession>
<reference evidence="9 10" key="1">
    <citation type="submission" date="2011-08" db="EMBL/GenBank/DDBJ databases">
        <authorList>
            <person name="Weinstock G."/>
            <person name="Sodergren E."/>
            <person name="Clifton S."/>
            <person name="Fulton L."/>
            <person name="Fulton B."/>
            <person name="Courtney L."/>
            <person name="Fronick C."/>
            <person name="Harrison M."/>
            <person name="Strong C."/>
            <person name="Farmer C."/>
            <person name="Delahaunty K."/>
            <person name="Markovic C."/>
            <person name="Hall O."/>
            <person name="Minx P."/>
            <person name="Tomlinson C."/>
            <person name="Mitreva M."/>
            <person name="Hou S."/>
            <person name="Chen J."/>
            <person name="Wollam A."/>
            <person name="Pepin K.H."/>
            <person name="Johnson M."/>
            <person name="Bhonagiri V."/>
            <person name="Zhang X."/>
            <person name="Suruliraj S."/>
            <person name="Warren W."/>
            <person name="Chinwalla A."/>
            <person name="Mardis E.R."/>
            <person name="Wilson R.K."/>
        </authorList>
    </citation>
    <scope>NUCLEOTIDE SEQUENCE [LARGE SCALE GENOMIC DNA]</scope>
    <source>
        <strain evidence="9 10">DP7</strain>
    </source>
</reference>
<evidence type="ECO:0000256" key="2">
    <source>
        <dbReference type="ARBA" id="ARBA00008857"/>
    </source>
</evidence>
<evidence type="ECO:0000256" key="1">
    <source>
        <dbReference type="ARBA" id="ARBA00003283"/>
    </source>
</evidence>
<proteinExistence type="inferred from homology"/>
<dbReference type="CDD" id="cd00093">
    <property type="entry name" value="HTH_XRE"/>
    <property type="match status" value="1"/>
</dbReference>
<dbReference type="CDD" id="cd01189">
    <property type="entry name" value="INT_ICEBs1_C_like"/>
    <property type="match status" value="1"/>
</dbReference>